<comment type="caution">
    <text evidence="1">The sequence shown here is derived from an EMBL/GenBank/DDBJ whole genome shotgun (WGS) entry which is preliminary data.</text>
</comment>
<gene>
    <name evidence="1" type="ORF">V5799_030881</name>
</gene>
<dbReference type="Proteomes" id="UP001321473">
    <property type="component" value="Unassembled WGS sequence"/>
</dbReference>
<name>A0AAQ4ELW6_AMBAM</name>
<evidence type="ECO:0000313" key="1">
    <source>
        <dbReference type="EMBL" id="KAK8775775.1"/>
    </source>
</evidence>
<keyword evidence="2" id="KW-1185">Reference proteome</keyword>
<dbReference type="EMBL" id="JARKHS020013741">
    <property type="protein sequence ID" value="KAK8775775.1"/>
    <property type="molecule type" value="Genomic_DNA"/>
</dbReference>
<dbReference type="AlphaFoldDB" id="A0AAQ4ELW6"/>
<proteinExistence type="predicted"/>
<organism evidence="1 2">
    <name type="scientific">Amblyomma americanum</name>
    <name type="common">Lone star tick</name>
    <dbReference type="NCBI Taxonomy" id="6943"/>
    <lineage>
        <taxon>Eukaryota</taxon>
        <taxon>Metazoa</taxon>
        <taxon>Ecdysozoa</taxon>
        <taxon>Arthropoda</taxon>
        <taxon>Chelicerata</taxon>
        <taxon>Arachnida</taxon>
        <taxon>Acari</taxon>
        <taxon>Parasitiformes</taxon>
        <taxon>Ixodida</taxon>
        <taxon>Ixodoidea</taxon>
        <taxon>Ixodidae</taxon>
        <taxon>Amblyomminae</taxon>
        <taxon>Amblyomma</taxon>
    </lineage>
</organism>
<accession>A0AAQ4ELW6</accession>
<sequence length="83" mass="9254">MAAPAPARVRMRNPHTRVAASILCGYQIVVADYRLLRTYSLCYATFERATSKHLTPTATTLAEIWRIGALCERASFATCLARH</sequence>
<protein>
    <submittedName>
        <fullName evidence="1">Uncharacterized protein</fullName>
    </submittedName>
</protein>
<evidence type="ECO:0000313" key="2">
    <source>
        <dbReference type="Proteomes" id="UP001321473"/>
    </source>
</evidence>
<reference evidence="1 2" key="1">
    <citation type="journal article" date="2023" name="Arcadia Sci">
        <title>De novo assembly of a long-read Amblyomma americanum tick genome.</title>
        <authorList>
            <person name="Chou S."/>
            <person name="Poskanzer K.E."/>
            <person name="Rollins M."/>
            <person name="Thuy-Boun P.S."/>
        </authorList>
    </citation>
    <scope>NUCLEOTIDE SEQUENCE [LARGE SCALE GENOMIC DNA]</scope>
    <source>
        <strain evidence="1">F_SG_1</strain>
        <tissue evidence="1">Salivary glands</tissue>
    </source>
</reference>